<evidence type="ECO:0000259" key="6">
    <source>
        <dbReference type="PROSITE" id="PS51006"/>
    </source>
</evidence>
<dbReference type="Gene3D" id="3.40.50.150">
    <property type="entry name" value="Vaccinia Virus protein VP39"/>
    <property type="match status" value="1"/>
</dbReference>
<reference evidence="7" key="1">
    <citation type="submission" date="2023-07" db="EMBL/GenBank/DDBJ databases">
        <title>Genomic Encyclopedia of Type Strains, Phase IV (KMG-IV): sequencing the most valuable type-strain genomes for metagenomic binning, comparative biology and taxonomic classification.</title>
        <authorList>
            <person name="Goeker M."/>
        </authorList>
    </citation>
    <scope>NUCLEOTIDE SEQUENCE</scope>
    <source>
        <strain evidence="7">DSM 26174</strain>
    </source>
</reference>
<proteinExistence type="inferred from homology"/>
<evidence type="ECO:0000256" key="4">
    <source>
        <dbReference type="PROSITE-ProRule" id="PRU00354"/>
    </source>
</evidence>
<evidence type="ECO:0000313" key="8">
    <source>
        <dbReference type="Proteomes" id="UP001185092"/>
    </source>
</evidence>
<keyword evidence="5" id="KW-1133">Transmembrane helix</keyword>
<dbReference type="GO" id="GO:0006596">
    <property type="term" value="P:polyamine biosynthetic process"/>
    <property type="evidence" value="ECO:0007669"/>
    <property type="project" value="UniProtKB-UniRule"/>
</dbReference>
<feature type="active site" description="Proton acceptor" evidence="4">
    <location>
        <position position="327"/>
    </location>
</feature>
<evidence type="ECO:0000256" key="5">
    <source>
        <dbReference type="SAM" id="Phobius"/>
    </source>
</evidence>
<sequence length="472" mass="53750">MTKSKIALLSLLSIFIYSAGVLLDKQSNYFFHYTNIHITFQSFSMLVIFYVGAIGGVRASSNNTAKILLPAFAALTAIATYSTNALDLFISKSFLTPTFHIIMFTVFFISSGALFGALFKKTNLITLVTGTALLIAFFTYLFLSFTLAMVLLSLAAITIFIIHNKKTYLAQITISLALLFSISSSSFTPISTQNKFDDKILAQLSTNKHELVITEWRNNQWNYVDGKLQHSTLDMHMYYEPMVIPAYLMQSDTPQHILILGNENNRISKTLRETGYEGKILHAPFDHKLLNYFTQTEQKHSLDSTYSHSIDHLLSNAEKTFDLIYIDLQDPYNESYSKYYTLEFYAIIHKLLNDDGAFVTQSLSPFYTPTLPLIIDKTIQEVGFNNKALHNSIPTIGEWSWIYASKISRDSIEHQYKNIEIPSSTIWLNESALELISHFGKSQFIIDSIPVNRQSNHIIVKHYQEGRKNLSF</sequence>
<keyword evidence="3 4" id="KW-0620">Polyamine biosynthesis</keyword>
<keyword evidence="5" id="KW-0472">Membrane</keyword>
<comment type="similarity">
    <text evidence="1">Belongs to the spermidine/spermine synthase family.</text>
</comment>
<evidence type="ECO:0000313" key="7">
    <source>
        <dbReference type="EMBL" id="MDR6238105.1"/>
    </source>
</evidence>
<gene>
    <name evidence="7" type="ORF">HNQ88_001081</name>
</gene>
<evidence type="ECO:0000256" key="3">
    <source>
        <dbReference type="ARBA" id="ARBA00023115"/>
    </source>
</evidence>
<feature type="transmembrane region" description="Helical" evidence="5">
    <location>
        <begin position="67"/>
        <end position="86"/>
    </location>
</feature>
<keyword evidence="8" id="KW-1185">Reference proteome</keyword>
<accession>A0AAE4BRQ9</accession>
<dbReference type="RefSeq" id="WP_309937574.1">
    <property type="nucleotide sequence ID" value="NZ_AP025305.1"/>
</dbReference>
<keyword evidence="2 4" id="KW-0808">Transferase</keyword>
<name>A0AAE4BRQ9_9BACT</name>
<dbReference type="EMBL" id="JAVDQD010000001">
    <property type="protein sequence ID" value="MDR6238105.1"/>
    <property type="molecule type" value="Genomic_DNA"/>
</dbReference>
<feature type="domain" description="PABS" evidence="6">
    <location>
        <begin position="177"/>
        <end position="406"/>
    </location>
</feature>
<dbReference type="GO" id="GO:0016740">
    <property type="term" value="F:transferase activity"/>
    <property type="evidence" value="ECO:0007669"/>
    <property type="project" value="UniProtKB-UniRule"/>
</dbReference>
<feature type="transmembrane region" description="Helical" evidence="5">
    <location>
        <begin position="131"/>
        <end position="162"/>
    </location>
</feature>
<comment type="caution">
    <text evidence="7">The sequence shown here is derived from an EMBL/GenBank/DDBJ whole genome shotgun (WGS) entry which is preliminary data.</text>
</comment>
<keyword evidence="5" id="KW-0812">Transmembrane</keyword>
<evidence type="ECO:0000256" key="2">
    <source>
        <dbReference type="ARBA" id="ARBA00022679"/>
    </source>
</evidence>
<feature type="transmembrane region" description="Helical" evidence="5">
    <location>
        <begin position="98"/>
        <end position="119"/>
    </location>
</feature>
<dbReference type="SUPFAM" id="SSF53335">
    <property type="entry name" value="S-adenosyl-L-methionine-dependent methyltransferases"/>
    <property type="match status" value="1"/>
</dbReference>
<dbReference type="Proteomes" id="UP001185092">
    <property type="component" value="Unassembled WGS sequence"/>
</dbReference>
<dbReference type="InterPro" id="IPR030374">
    <property type="entry name" value="PABS"/>
</dbReference>
<feature type="transmembrane region" description="Helical" evidence="5">
    <location>
        <begin position="36"/>
        <end position="55"/>
    </location>
</feature>
<dbReference type="InterPro" id="IPR029063">
    <property type="entry name" value="SAM-dependent_MTases_sf"/>
</dbReference>
<organism evidence="7 8">
    <name type="scientific">Aureibacter tunicatorum</name>
    <dbReference type="NCBI Taxonomy" id="866807"/>
    <lineage>
        <taxon>Bacteria</taxon>
        <taxon>Pseudomonadati</taxon>
        <taxon>Bacteroidota</taxon>
        <taxon>Cytophagia</taxon>
        <taxon>Cytophagales</taxon>
        <taxon>Persicobacteraceae</taxon>
        <taxon>Aureibacter</taxon>
    </lineage>
</organism>
<dbReference type="PROSITE" id="PS51006">
    <property type="entry name" value="PABS_2"/>
    <property type="match status" value="1"/>
</dbReference>
<protein>
    <submittedName>
        <fullName evidence="7">Membrane-bound spermidine synthase</fullName>
    </submittedName>
</protein>
<dbReference type="Pfam" id="PF01564">
    <property type="entry name" value="Spermine_synth"/>
    <property type="match status" value="1"/>
</dbReference>
<dbReference type="AlphaFoldDB" id="A0AAE4BRQ9"/>
<dbReference type="PANTHER" id="PTHR43317:SF1">
    <property type="entry name" value="THERMOSPERMINE SYNTHASE ACAULIS5"/>
    <property type="match status" value="1"/>
</dbReference>
<dbReference type="PANTHER" id="PTHR43317">
    <property type="entry name" value="THERMOSPERMINE SYNTHASE ACAULIS5"/>
    <property type="match status" value="1"/>
</dbReference>
<evidence type="ECO:0000256" key="1">
    <source>
        <dbReference type="ARBA" id="ARBA00007867"/>
    </source>
</evidence>